<protein>
    <submittedName>
        <fullName evidence="1">Uncharacterized protein</fullName>
    </submittedName>
</protein>
<dbReference type="EMBL" id="CAJOBR010028548">
    <property type="protein sequence ID" value="CAF4981827.1"/>
    <property type="molecule type" value="Genomic_DNA"/>
</dbReference>
<dbReference type="AlphaFoldDB" id="A0A821ZK54"/>
<feature type="non-terminal residue" evidence="1">
    <location>
        <position position="1"/>
    </location>
</feature>
<sequence>YNRLFSWIVNRISALLSPSSNISKDVSNSNIDEESSIRSYKVTNYNINNNNNQDDQSENEVDESFDVENDLNNLNLTTITSYPPPTVMCAMRRTLDYLDKTSSS</sequence>
<accession>A0A821ZK54</accession>
<comment type="caution">
    <text evidence="1">The sequence shown here is derived from an EMBL/GenBank/DDBJ whole genome shotgun (WGS) entry which is preliminary data.</text>
</comment>
<gene>
    <name evidence="1" type="ORF">QYT958_LOCUS36238</name>
</gene>
<name>A0A821ZK54_9BILA</name>
<feature type="non-terminal residue" evidence="1">
    <location>
        <position position="104"/>
    </location>
</feature>
<proteinExistence type="predicted"/>
<dbReference type="Proteomes" id="UP000663848">
    <property type="component" value="Unassembled WGS sequence"/>
</dbReference>
<evidence type="ECO:0000313" key="2">
    <source>
        <dbReference type="Proteomes" id="UP000663848"/>
    </source>
</evidence>
<reference evidence="1" key="1">
    <citation type="submission" date="2021-02" db="EMBL/GenBank/DDBJ databases">
        <authorList>
            <person name="Nowell W R."/>
        </authorList>
    </citation>
    <scope>NUCLEOTIDE SEQUENCE</scope>
</reference>
<evidence type="ECO:0000313" key="1">
    <source>
        <dbReference type="EMBL" id="CAF4981827.1"/>
    </source>
</evidence>
<organism evidence="1 2">
    <name type="scientific">Rotaria socialis</name>
    <dbReference type="NCBI Taxonomy" id="392032"/>
    <lineage>
        <taxon>Eukaryota</taxon>
        <taxon>Metazoa</taxon>
        <taxon>Spiralia</taxon>
        <taxon>Gnathifera</taxon>
        <taxon>Rotifera</taxon>
        <taxon>Eurotatoria</taxon>
        <taxon>Bdelloidea</taxon>
        <taxon>Philodinida</taxon>
        <taxon>Philodinidae</taxon>
        <taxon>Rotaria</taxon>
    </lineage>
</organism>